<feature type="chain" id="PRO_5008579935" evidence="2">
    <location>
        <begin position="17"/>
        <end position="348"/>
    </location>
</feature>
<protein>
    <submittedName>
        <fullName evidence="3">Uncharacterized protein</fullName>
    </submittedName>
</protein>
<evidence type="ECO:0000313" key="3">
    <source>
        <dbReference type="EMBL" id="JAS06017.1"/>
    </source>
</evidence>
<proteinExistence type="predicted"/>
<feature type="signal peptide" evidence="2">
    <location>
        <begin position="1"/>
        <end position="16"/>
    </location>
</feature>
<gene>
    <name evidence="3" type="ORF">g.707</name>
</gene>
<sequence>MMLTILLCVCLPFIYCDEREELFKDYETTKYEAEKIIKDVQTKGTSLSEIRPLMEIERKLVLSAIELYDKGYKDKNDGTYSTLVELPPVLEEMEDVIKDGKITFTKLFKLFGIFRKLVKANAIIEKMEKEDANRPNPESLNLFEAGMGKELPFSKDLTGYLHGDLGLPDLKTELNESLKLDEAKEDGTGAKVEPQSDDVKIVVEGLPVEAIRFLNNNSELEAGIQIIPDPQPNQADGGINIAADQQSGQAAGINIVADPQPDKTVAGVSLADQTNQDVAGIKIVADKPGELNIVLDSQPNVADGIGPAPDPQSGSQPGDLTIGINLVADPQNGGAASGSQTQLQYPIL</sequence>
<dbReference type="AlphaFoldDB" id="A0A1B6BXK3"/>
<name>A0A1B6BXK3_9HEMI</name>
<dbReference type="EMBL" id="GEDC01031281">
    <property type="protein sequence ID" value="JAS06017.1"/>
    <property type="molecule type" value="Transcribed_RNA"/>
</dbReference>
<evidence type="ECO:0000256" key="2">
    <source>
        <dbReference type="SAM" id="SignalP"/>
    </source>
</evidence>
<feature type="region of interest" description="Disordered" evidence="1">
    <location>
        <begin position="300"/>
        <end position="321"/>
    </location>
</feature>
<organism evidence="3">
    <name type="scientific">Clastoptera arizonana</name>
    <name type="common">Arizona spittle bug</name>
    <dbReference type="NCBI Taxonomy" id="38151"/>
    <lineage>
        <taxon>Eukaryota</taxon>
        <taxon>Metazoa</taxon>
        <taxon>Ecdysozoa</taxon>
        <taxon>Arthropoda</taxon>
        <taxon>Hexapoda</taxon>
        <taxon>Insecta</taxon>
        <taxon>Pterygota</taxon>
        <taxon>Neoptera</taxon>
        <taxon>Paraneoptera</taxon>
        <taxon>Hemiptera</taxon>
        <taxon>Auchenorrhyncha</taxon>
        <taxon>Cercopoidea</taxon>
        <taxon>Clastopteridae</taxon>
        <taxon>Clastoptera</taxon>
    </lineage>
</organism>
<evidence type="ECO:0000256" key="1">
    <source>
        <dbReference type="SAM" id="MobiDB-lite"/>
    </source>
</evidence>
<accession>A0A1B6BXK3</accession>
<reference evidence="3" key="1">
    <citation type="submission" date="2015-12" db="EMBL/GenBank/DDBJ databases">
        <title>De novo transcriptome assembly of four potential Pierce s Disease insect vectors from Arizona vineyards.</title>
        <authorList>
            <person name="Tassone E.E."/>
        </authorList>
    </citation>
    <scope>NUCLEOTIDE SEQUENCE</scope>
</reference>
<keyword evidence="2" id="KW-0732">Signal</keyword>